<proteinExistence type="predicted"/>
<keyword evidence="3" id="KW-1185">Reference proteome</keyword>
<evidence type="ECO:0000313" key="4">
    <source>
        <dbReference type="Proteomes" id="UP001167919"/>
    </source>
</evidence>
<reference evidence="2 3" key="1">
    <citation type="journal article" date="2019" name="Syst. Appl. Microbiol.">
        <title>Oenococcus sicerae sp. nov., isolated from French cider.</title>
        <authorList>
            <person name="Cousin F.J."/>
            <person name="Le Guellec R."/>
            <person name="Chagnot C."/>
            <person name="Goux D."/>
            <person name="Dalmasso M."/>
            <person name="Laplace J.M."/>
            <person name="Cretenet M."/>
        </authorList>
    </citation>
    <scope>NUCLEOTIDE SEQUENCE [LARGE SCALE GENOMIC DNA]</scope>
    <source>
        <strain evidence="2 3">UCMA 15228</strain>
    </source>
</reference>
<dbReference type="EMBL" id="CP029684">
    <property type="protein sequence ID" value="QAS69099.1"/>
    <property type="molecule type" value="Genomic_DNA"/>
</dbReference>
<gene>
    <name evidence="2" type="ORF">DLJ48_00455</name>
    <name evidence="1" type="ORF">EVC35_07470</name>
</gene>
<dbReference type="Proteomes" id="UP001167919">
    <property type="component" value="Unassembled WGS sequence"/>
</dbReference>
<reference evidence="2" key="3">
    <citation type="submission" date="2020-01" db="EMBL/GenBank/DDBJ databases">
        <authorList>
            <person name="Cousin F.J."/>
            <person name="Le Guellec R."/>
            <person name="Cretenet M."/>
        </authorList>
    </citation>
    <scope>NUCLEOTIDE SEQUENCE</scope>
    <source>
        <strain evidence="2">UCMA 15228</strain>
    </source>
</reference>
<evidence type="ECO:0000313" key="3">
    <source>
        <dbReference type="Proteomes" id="UP000286907"/>
    </source>
</evidence>
<organism evidence="1 4">
    <name type="scientific">Oenococcus sicerae</name>
    <dbReference type="NCBI Taxonomy" id="2203724"/>
    <lineage>
        <taxon>Bacteria</taxon>
        <taxon>Bacillati</taxon>
        <taxon>Bacillota</taxon>
        <taxon>Bacilli</taxon>
        <taxon>Lactobacillales</taxon>
        <taxon>Lactobacillaceae</taxon>
        <taxon>Oenococcus</taxon>
    </lineage>
</organism>
<protein>
    <recommendedName>
        <fullName evidence="5">YolD-like family protein</fullName>
    </recommendedName>
</protein>
<reference evidence="1" key="2">
    <citation type="submission" date="2019-01" db="EMBL/GenBank/DDBJ databases">
        <title>Oenococcus sicerae UCMA17102.</title>
        <authorList>
            <person name="Cousin F.J."/>
            <person name="Le Guellec R."/>
            <person name="Cretenet M."/>
        </authorList>
    </citation>
    <scope>NUCLEOTIDE SEQUENCE</scope>
    <source>
        <strain evidence="1">UCMA17102</strain>
    </source>
</reference>
<dbReference type="RefSeq" id="WP_128684911.1">
    <property type="nucleotide sequence ID" value="NZ_CP029684.2"/>
</dbReference>
<evidence type="ECO:0000313" key="1">
    <source>
        <dbReference type="EMBL" id="MDN6900821.1"/>
    </source>
</evidence>
<dbReference type="AlphaFoldDB" id="A0AAJ1RFB2"/>
<evidence type="ECO:0008006" key="5">
    <source>
        <dbReference type="Google" id="ProtNLM"/>
    </source>
</evidence>
<dbReference type="Proteomes" id="UP000286907">
    <property type="component" value="Chromosome"/>
</dbReference>
<evidence type="ECO:0000313" key="2">
    <source>
        <dbReference type="EMBL" id="QAS69099.1"/>
    </source>
</evidence>
<sequence length="105" mass="11792">MQNAILNNQITSVKSLKNLLSGIKAIMPIDKKDQLDAETIIDRLNLALSFDKTVKLQINAELNSDRVVNYTGKMLQTSNGNLLIQSSHKDLSRIIPSEIRFLELI</sequence>
<dbReference type="EMBL" id="SDWY01000004">
    <property type="protein sequence ID" value="MDN6900821.1"/>
    <property type="molecule type" value="Genomic_DNA"/>
</dbReference>
<name>A0AAJ1RFB2_9LACO</name>
<accession>A0AAJ1RFB2</accession>